<gene>
    <name evidence="7" type="ORF">EV383_1034</name>
</gene>
<dbReference type="InterPro" id="IPR015424">
    <property type="entry name" value="PyrdxlP-dep_Trfase"/>
</dbReference>
<dbReference type="Gene3D" id="1.10.10.10">
    <property type="entry name" value="Winged helix-like DNA-binding domain superfamily/Winged helix DNA-binding domain"/>
    <property type="match status" value="1"/>
</dbReference>
<evidence type="ECO:0000313" key="8">
    <source>
        <dbReference type="Proteomes" id="UP000291591"/>
    </source>
</evidence>
<dbReference type="SUPFAM" id="SSF46785">
    <property type="entry name" value="Winged helix' DNA-binding domain"/>
    <property type="match status" value="1"/>
</dbReference>
<sequence>MLPWRVARRHRSNRREVALIGSGHIGAARLASLLGDVRSGRGPAYRELAAAVRVLVDDGRLPSGTRLPAERALAAELSLSRVTVTHAYGELRENGWADARQGSGTWVRLPDGPLRADGAWVPGPVRGGVIDLTHAAPPAPQLMAELVRRAMDRLDAELAGHGYGPDGLLALRERVADRFAARGLPTDPDQIVVTGGALHAIGTALGELAGPGDRVLVEHPTYPAVLDVIDDAGARPVPVALDRDPVQTALPRAARQTAARVAYLMADFQNPTGALLDDDARARLVERLARLDVVAIVDETFVDLDLRDGPPDGPRPVAAHAPRGGDVVTVGGVSKIAWGGLRLGWIRAAREPAARMRRRLARAQISPPVLEQLIGIEVLDALEDLRAERIGPLRAQRGRLVAEIAAEFPDWRVEVPDGGLMLWCDLGTEMSTALCAVAPRHGLSLAPGPRFGPGRSFEDRLRLPFTHPEPVLAEAVRRLRRAVDDVGAGPVSEARAELVV</sequence>
<keyword evidence="3" id="KW-0805">Transcription regulation</keyword>
<evidence type="ECO:0000313" key="7">
    <source>
        <dbReference type="EMBL" id="RZT84197.1"/>
    </source>
</evidence>
<dbReference type="Proteomes" id="UP000291591">
    <property type="component" value="Unassembled WGS sequence"/>
</dbReference>
<dbReference type="PANTHER" id="PTHR46577">
    <property type="entry name" value="HTH-TYPE TRANSCRIPTIONAL REGULATORY PROTEIN GABR"/>
    <property type="match status" value="1"/>
</dbReference>
<feature type="domain" description="HTH gntR-type" evidence="6">
    <location>
        <begin position="42"/>
        <end position="110"/>
    </location>
</feature>
<dbReference type="AlphaFoldDB" id="A0A4Q7UQU7"/>
<dbReference type="CDD" id="cd00609">
    <property type="entry name" value="AAT_like"/>
    <property type="match status" value="1"/>
</dbReference>
<evidence type="ECO:0000256" key="2">
    <source>
        <dbReference type="ARBA" id="ARBA00022898"/>
    </source>
</evidence>
<dbReference type="SMART" id="SM00345">
    <property type="entry name" value="HTH_GNTR"/>
    <property type="match status" value="1"/>
</dbReference>
<evidence type="ECO:0000259" key="6">
    <source>
        <dbReference type="PROSITE" id="PS50949"/>
    </source>
</evidence>
<dbReference type="GO" id="GO:0030170">
    <property type="term" value="F:pyridoxal phosphate binding"/>
    <property type="evidence" value="ECO:0007669"/>
    <property type="project" value="InterPro"/>
</dbReference>
<dbReference type="InterPro" id="IPR036388">
    <property type="entry name" value="WH-like_DNA-bd_sf"/>
</dbReference>
<evidence type="ECO:0000256" key="1">
    <source>
        <dbReference type="ARBA" id="ARBA00005384"/>
    </source>
</evidence>
<reference evidence="7 8" key="1">
    <citation type="submission" date="2019-02" db="EMBL/GenBank/DDBJ databases">
        <title>Sequencing the genomes of 1000 actinobacteria strains.</title>
        <authorList>
            <person name="Klenk H.-P."/>
        </authorList>
    </citation>
    <scope>NUCLEOTIDE SEQUENCE [LARGE SCALE GENOMIC DNA]</scope>
    <source>
        <strain evidence="7 8">DSM 45779</strain>
    </source>
</reference>
<dbReference type="Pfam" id="PF00392">
    <property type="entry name" value="GntR"/>
    <property type="match status" value="1"/>
</dbReference>
<dbReference type="GO" id="GO:0003677">
    <property type="term" value="F:DNA binding"/>
    <property type="evidence" value="ECO:0007669"/>
    <property type="project" value="UniProtKB-KW"/>
</dbReference>
<dbReference type="InterPro" id="IPR004839">
    <property type="entry name" value="Aminotransferase_I/II_large"/>
</dbReference>
<evidence type="ECO:0000256" key="3">
    <source>
        <dbReference type="ARBA" id="ARBA00023015"/>
    </source>
</evidence>
<keyword evidence="8" id="KW-1185">Reference proteome</keyword>
<dbReference type="GO" id="GO:0003700">
    <property type="term" value="F:DNA-binding transcription factor activity"/>
    <property type="evidence" value="ECO:0007669"/>
    <property type="project" value="InterPro"/>
</dbReference>
<name>A0A4Q7UQU7_PSEST</name>
<evidence type="ECO:0000256" key="5">
    <source>
        <dbReference type="ARBA" id="ARBA00023163"/>
    </source>
</evidence>
<keyword evidence="5" id="KW-0804">Transcription</keyword>
<keyword evidence="4" id="KW-0238">DNA-binding</keyword>
<keyword evidence="2" id="KW-0663">Pyridoxal phosphate</keyword>
<evidence type="ECO:0000256" key="4">
    <source>
        <dbReference type="ARBA" id="ARBA00023125"/>
    </source>
</evidence>
<dbReference type="InterPro" id="IPR000524">
    <property type="entry name" value="Tscrpt_reg_HTH_GntR"/>
</dbReference>
<dbReference type="Gene3D" id="3.40.640.10">
    <property type="entry name" value="Type I PLP-dependent aspartate aminotransferase-like (Major domain)"/>
    <property type="match status" value="1"/>
</dbReference>
<comment type="caution">
    <text evidence="7">The sequence shown here is derived from an EMBL/GenBank/DDBJ whole genome shotgun (WGS) entry which is preliminary data.</text>
</comment>
<comment type="similarity">
    <text evidence="1">In the C-terminal section; belongs to the class-I pyridoxal-phosphate-dependent aminotransferase family.</text>
</comment>
<dbReference type="CDD" id="cd07377">
    <property type="entry name" value="WHTH_GntR"/>
    <property type="match status" value="1"/>
</dbReference>
<accession>A0A4Q7UQU7</accession>
<organism evidence="7 8">
    <name type="scientific">Pseudonocardia sediminis</name>
    <dbReference type="NCBI Taxonomy" id="1397368"/>
    <lineage>
        <taxon>Bacteria</taxon>
        <taxon>Bacillati</taxon>
        <taxon>Actinomycetota</taxon>
        <taxon>Actinomycetes</taxon>
        <taxon>Pseudonocardiales</taxon>
        <taxon>Pseudonocardiaceae</taxon>
        <taxon>Pseudonocardia</taxon>
    </lineage>
</organism>
<dbReference type="PROSITE" id="PS50949">
    <property type="entry name" value="HTH_GNTR"/>
    <property type="match status" value="1"/>
</dbReference>
<dbReference type="Pfam" id="PF00155">
    <property type="entry name" value="Aminotran_1_2"/>
    <property type="match status" value="1"/>
</dbReference>
<dbReference type="InterPro" id="IPR051446">
    <property type="entry name" value="HTH_trans_reg/aminotransferase"/>
</dbReference>
<dbReference type="InterPro" id="IPR036390">
    <property type="entry name" value="WH_DNA-bd_sf"/>
</dbReference>
<dbReference type="PANTHER" id="PTHR46577:SF1">
    <property type="entry name" value="HTH-TYPE TRANSCRIPTIONAL REGULATORY PROTEIN GABR"/>
    <property type="match status" value="1"/>
</dbReference>
<dbReference type="SUPFAM" id="SSF53383">
    <property type="entry name" value="PLP-dependent transferases"/>
    <property type="match status" value="1"/>
</dbReference>
<dbReference type="OrthoDB" id="199743at2"/>
<dbReference type="EMBL" id="SHKL01000001">
    <property type="protein sequence ID" value="RZT84197.1"/>
    <property type="molecule type" value="Genomic_DNA"/>
</dbReference>
<dbReference type="InterPro" id="IPR015421">
    <property type="entry name" value="PyrdxlP-dep_Trfase_major"/>
</dbReference>
<proteinExistence type="inferred from homology"/>
<protein>
    <submittedName>
        <fullName evidence="7">GntR family transcriptional regulator</fullName>
    </submittedName>
</protein>